<keyword evidence="1" id="KW-0175">Coiled coil</keyword>
<name>A0A1I5ULC9_9BACT</name>
<evidence type="ECO:0000256" key="1">
    <source>
        <dbReference type="SAM" id="Coils"/>
    </source>
</evidence>
<protein>
    <submittedName>
        <fullName evidence="3">Uncharacterized protein</fullName>
    </submittedName>
</protein>
<feature type="transmembrane region" description="Helical" evidence="2">
    <location>
        <begin position="77"/>
        <end position="94"/>
    </location>
</feature>
<feature type="transmembrane region" description="Helical" evidence="2">
    <location>
        <begin position="6"/>
        <end position="27"/>
    </location>
</feature>
<dbReference type="STRING" id="223786.SAMN05216234_1653"/>
<dbReference type="EMBL" id="FOXB01000065">
    <property type="protein sequence ID" value="SFP96121.1"/>
    <property type="molecule type" value="Genomic_DNA"/>
</dbReference>
<sequence length="282" mass="33900">MLNFNFMPIANIIILFLFMFWAIQTYLEIQNSKSLTREEKFERSDIMLSLFLINFAIMSIVSIFVYFVETKFREQKWYFYSAGLFIFFLLNMFLSKKISELKFNNADIKAKILTNFKNLKSRKKNKFEKYVNEDIDLDYYHFKKILNKKNLTVEALELNNLTKLELKNFEKTVEKEKELKKLSVVLKNLINYVNNIEDEYNIENITKDDIKGMKRIEVEELITKKFIELKNRNIPIRISQLLQYTRNEREKQFLYFLMGLPAGRFVANGIIYALYFAKKKVI</sequence>
<evidence type="ECO:0000313" key="4">
    <source>
        <dbReference type="Proteomes" id="UP000199227"/>
    </source>
</evidence>
<feature type="transmembrane region" description="Helical" evidence="2">
    <location>
        <begin position="47"/>
        <end position="65"/>
    </location>
</feature>
<keyword evidence="2" id="KW-1133">Transmembrane helix</keyword>
<organism evidence="3 4">
    <name type="scientific">Hydrogenimonas thermophila</name>
    <dbReference type="NCBI Taxonomy" id="223786"/>
    <lineage>
        <taxon>Bacteria</taxon>
        <taxon>Pseudomonadati</taxon>
        <taxon>Campylobacterota</taxon>
        <taxon>Epsilonproteobacteria</taxon>
        <taxon>Campylobacterales</taxon>
        <taxon>Hydrogenimonadaceae</taxon>
        <taxon>Hydrogenimonas</taxon>
    </lineage>
</organism>
<keyword evidence="2" id="KW-0812">Transmembrane</keyword>
<reference evidence="3 4" key="1">
    <citation type="submission" date="2016-10" db="EMBL/GenBank/DDBJ databases">
        <authorList>
            <person name="de Groot N.N."/>
        </authorList>
    </citation>
    <scope>NUCLEOTIDE SEQUENCE [LARGE SCALE GENOMIC DNA]</scope>
    <source>
        <strain evidence="3 4">EP1-55-1</strain>
    </source>
</reference>
<evidence type="ECO:0000313" key="3">
    <source>
        <dbReference type="EMBL" id="SFP96121.1"/>
    </source>
</evidence>
<dbReference type="RefSeq" id="WP_092914218.1">
    <property type="nucleotide sequence ID" value="NZ_FOXB01000065.1"/>
</dbReference>
<gene>
    <name evidence="3" type="ORF">SAMN05216234_1653</name>
</gene>
<feature type="coiled-coil region" evidence="1">
    <location>
        <begin position="159"/>
        <end position="199"/>
    </location>
</feature>
<evidence type="ECO:0000256" key="2">
    <source>
        <dbReference type="SAM" id="Phobius"/>
    </source>
</evidence>
<keyword evidence="2" id="KW-0472">Membrane</keyword>
<dbReference type="Proteomes" id="UP000199227">
    <property type="component" value="Unassembled WGS sequence"/>
</dbReference>
<feature type="transmembrane region" description="Helical" evidence="2">
    <location>
        <begin position="253"/>
        <end position="277"/>
    </location>
</feature>
<dbReference type="AlphaFoldDB" id="A0A1I5ULC9"/>
<accession>A0A1I5ULC9</accession>
<proteinExistence type="predicted"/>
<keyword evidence="4" id="KW-1185">Reference proteome</keyword>